<protein>
    <submittedName>
        <fullName evidence="5">Protein-glutamate O-methyltransferase CheR</fullName>
    </submittedName>
</protein>
<evidence type="ECO:0000256" key="2">
    <source>
        <dbReference type="ARBA" id="ARBA00022679"/>
    </source>
</evidence>
<dbReference type="InterPro" id="IPR029063">
    <property type="entry name" value="SAM-dependent_MTases_sf"/>
</dbReference>
<dbReference type="Pfam" id="PF01739">
    <property type="entry name" value="CheR"/>
    <property type="match status" value="1"/>
</dbReference>
<reference evidence="5" key="1">
    <citation type="journal article" date="2020" name="mSystems">
        <title>Genome- and Community-Level Interaction Insights into Carbon Utilization and Element Cycling Functions of Hydrothermarchaeota in Hydrothermal Sediment.</title>
        <authorList>
            <person name="Zhou Z."/>
            <person name="Liu Y."/>
            <person name="Xu W."/>
            <person name="Pan J."/>
            <person name="Luo Z.H."/>
            <person name="Li M."/>
        </authorList>
    </citation>
    <scope>NUCLEOTIDE SEQUENCE [LARGE SCALE GENOMIC DNA]</scope>
    <source>
        <strain evidence="5">HyVt-76</strain>
    </source>
</reference>
<evidence type="ECO:0000256" key="3">
    <source>
        <dbReference type="ARBA" id="ARBA00022691"/>
    </source>
</evidence>
<dbReference type="Proteomes" id="UP000886111">
    <property type="component" value="Unassembled WGS sequence"/>
</dbReference>
<name>A0A7V5H2P1_CALAY</name>
<dbReference type="InterPro" id="IPR022642">
    <property type="entry name" value="CheR_C"/>
</dbReference>
<keyword evidence="3" id="KW-0949">S-adenosyl-L-methionine</keyword>
<organism evidence="5">
    <name type="scientific">Caldithrix abyssi</name>
    <dbReference type="NCBI Taxonomy" id="187145"/>
    <lineage>
        <taxon>Bacteria</taxon>
        <taxon>Pseudomonadati</taxon>
        <taxon>Calditrichota</taxon>
        <taxon>Calditrichia</taxon>
        <taxon>Calditrichales</taxon>
        <taxon>Calditrichaceae</taxon>
        <taxon>Caldithrix</taxon>
    </lineage>
</organism>
<gene>
    <name evidence="5" type="ORF">ENL21_03000</name>
</gene>
<keyword evidence="1" id="KW-0489">Methyltransferase</keyword>
<dbReference type="PROSITE" id="PS50123">
    <property type="entry name" value="CHER"/>
    <property type="match status" value="1"/>
</dbReference>
<dbReference type="PANTHER" id="PTHR24422">
    <property type="entry name" value="CHEMOTAXIS PROTEIN METHYLTRANSFERASE"/>
    <property type="match status" value="1"/>
</dbReference>
<evidence type="ECO:0000313" key="5">
    <source>
        <dbReference type="EMBL" id="HHE54724.1"/>
    </source>
</evidence>
<dbReference type="CDD" id="cd02440">
    <property type="entry name" value="AdoMet_MTases"/>
    <property type="match status" value="1"/>
</dbReference>
<evidence type="ECO:0000259" key="4">
    <source>
        <dbReference type="PROSITE" id="PS50123"/>
    </source>
</evidence>
<dbReference type="PANTHER" id="PTHR24422:SF19">
    <property type="entry name" value="CHEMOTAXIS PROTEIN METHYLTRANSFERASE"/>
    <property type="match status" value="1"/>
</dbReference>
<evidence type="ECO:0000256" key="1">
    <source>
        <dbReference type="ARBA" id="ARBA00022603"/>
    </source>
</evidence>
<dbReference type="EMBL" id="DRTD01000215">
    <property type="protein sequence ID" value="HHE54724.1"/>
    <property type="molecule type" value="Genomic_DNA"/>
</dbReference>
<dbReference type="InterPro" id="IPR050903">
    <property type="entry name" value="Bact_Chemotaxis_MeTrfase"/>
</dbReference>
<keyword evidence="2" id="KW-0808">Transferase</keyword>
<dbReference type="Gene3D" id="3.40.50.150">
    <property type="entry name" value="Vaccinia Virus protein VP39"/>
    <property type="match status" value="1"/>
</dbReference>
<sequence length="185" mass="21474">MPVIKSYNPTKKIRIWSAGCASGEEPYQLAMELIDFFGYSQLKEKVAVLATDISTEALMQARQGIYTGENVFNLPPAYVPKFFLPKGANQYVVKPMLKDFILFKRLNLIRATFPFKNRFHVIICRNVMIYFDQPTKDQLLEKFYQFLEPGGYLLIGHSESLMQRDKLFKYVQPSIYQKALKHEGN</sequence>
<dbReference type="SMART" id="SM00138">
    <property type="entry name" value="MeTrc"/>
    <property type="match status" value="1"/>
</dbReference>
<comment type="caution">
    <text evidence="5">The sequence shown here is derived from an EMBL/GenBank/DDBJ whole genome shotgun (WGS) entry which is preliminary data.</text>
</comment>
<dbReference type="InterPro" id="IPR000780">
    <property type="entry name" value="CheR_MeTrfase"/>
</dbReference>
<proteinExistence type="predicted"/>
<dbReference type="PRINTS" id="PR00996">
    <property type="entry name" value="CHERMTFRASE"/>
</dbReference>
<dbReference type="AlphaFoldDB" id="A0A7V5H2P1"/>
<dbReference type="GO" id="GO:0032259">
    <property type="term" value="P:methylation"/>
    <property type="evidence" value="ECO:0007669"/>
    <property type="project" value="UniProtKB-KW"/>
</dbReference>
<dbReference type="SUPFAM" id="SSF53335">
    <property type="entry name" value="S-adenosyl-L-methionine-dependent methyltransferases"/>
    <property type="match status" value="1"/>
</dbReference>
<feature type="domain" description="CheR-type methyltransferase" evidence="4">
    <location>
        <begin position="1"/>
        <end position="181"/>
    </location>
</feature>
<dbReference type="GO" id="GO:0008757">
    <property type="term" value="F:S-adenosylmethionine-dependent methyltransferase activity"/>
    <property type="evidence" value="ECO:0007669"/>
    <property type="project" value="InterPro"/>
</dbReference>
<accession>A0A7V5H2P1</accession>